<accession>A0A429X0U2</accession>
<dbReference type="InterPro" id="IPR015942">
    <property type="entry name" value="Asp/Glu/hydantoin_racemase"/>
</dbReference>
<evidence type="ECO:0008006" key="3">
    <source>
        <dbReference type="Google" id="ProtNLM"/>
    </source>
</evidence>
<dbReference type="EMBL" id="QYTW02000042">
    <property type="protein sequence ID" value="RST57091.1"/>
    <property type="molecule type" value="Genomic_DNA"/>
</dbReference>
<dbReference type="Pfam" id="PF01177">
    <property type="entry name" value="Asp_Glu_race"/>
    <property type="match status" value="1"/>
</dbReference>
<dbReference type="Proteomes" id="UP000287296">
    <property type="component" value="Unassembled WGS sequence"/>
</dbReference>
<sequence length="208" mass="23556">MKVALISATRNSLQPIERAFEKHAPEIEYVHLLDSSLLNMMERDGLLTKEMLDRFIDLFRLAIKSKVDVIQLTCSAFNDAVDVLRTIFQVPIFRSDQAMLDKALEYKKIGLVSTVKETPVALSNYLTRQRPNVELLSKVDDGALHLLSKGKKKEHDSRVLSMVKDIQHQVDVIVLSQYSMEHVADEIDCKTPILTAAKETVLHLKSLS</sequence>
<dbReference type="GO" id="GO:0047661">
    <property type="term" value="F:amino-acid racemase activity"/>
    <property type="evidence" value="ECO:0007669"/>
    <property type="project" value="InterPro"/>
</dbReference>
<gene>
    <name evidence="1" type="ORF">D5F11_024405</name>
</gene>
<proteinExistence type="predicted"/>
<dbReference type="RefSeq" id="WP_120119011.1">
    <property type="nucleotide sequence ID" value="NZ_QYTW02000042.1"/>
</dbReference>
<organism evidence="1 2">
    <name type="scientific">Siminovitchia terrae</name>
    <name type="common">Bacillus terrae</name>
    <dbReference type="NCBI Taxonomy" id="1914933"/>
    <lineage>
        <taxon>Bacteria</taxon>
        <taxon>Bacillati</taxon>
        <taxon>Bacillota</taxon>
        <taxon>Bacilli</taxon>
        <taxon>Bacillales</taxon>
        <taxon>Bacillaceae</taxon>
        <taxon>Siminovitchia</taxon>
    </lineage>
</organism>
<dbReference type="OrthoDB" id="2910128at2"/>
<dbReference type="AlphaFoldDB" id="A0A429X0U2"/>
<protein>
    <recommendedName>
        <fullName evidence="3">Asp/Glu/Hydantoin racemase</fullName>
    </recommendedName>
</protein>
<evidence type="ECO:0000313" key="1">
    <source>
        <dbReference type="EMBL" id="RST57091.1"/>
    </source>
</evidence>
<comment type="caution">
    <text evidence="1">The sequence shown here is derived from an EMBL/GenBank/DDBJ whole genome shotgun (WGS) entry which is preliminary data.</text>
</comment>
<evidence type="ECO:0000313" key="2">
    <source>
        <dbReference type="Proteomes" id="UP000287296"/>
    </source>
</evidence>
<reference evidence="1 2" key="1">
    <citation type="submission" date="2018-12" db="EMBL/GenBank/DDBJ databases">
        <authorList>
            <person name="Sun L."/>
            <person name="Chen Z."/>
        </authorList>
    </citation>
    <scope>NUCLEOTIDE SEQUENCE [LARGE SCALE GENOMIC DNA]</scope>
    <source>
        <strain evidence="1 2">LMG 29736</strain>
    </source>
</reference>
<name>A0A429X0U2_SIMTE</name>